<evidence type="ECO:0000256" key="9">
    <source>
        <dbReference type="ARBA" id="ARBA00023136"/>
    </source>
</evidence>
<keyword evidence="8" id="KW-0653">Protein transport</keyword>
<feature type="domain" description="Trimeric autotransporter adhesin YadA-like stalk" evidence="14">
    <location>
        <begin position="753"/>
        <end position="791"/>
    </location>
</feature>
<dbReference type="RefSeq" id="WP_126472204.1">
    <property type="nucleotide sequence ID" value="NZ_RXOE01000005.1"/>
</dbReference>
<dbReference type="Proteomes" id="UP000267418">
    <property type="component" value="Unassembled WGS sequence"/>
</dbReference>
<keyword evidence="6 11" id="KW-0812">Transmembrane</keyword>
<dbReference type="EMBL" id="RXOE01000005">
    <property type="protein sequence ID" value="RTQ32948.1"/>
    <property type="molecule type" value="Genomic_DNA"/>
</dbReference>
<keyword evidence="9 11" id="KW-0472">Membrane</keyword>
<feature type="domain" description="Trimeric autotransporter adhesin YadA-like head" evidence="13">
    <location>
        <begin position="663"/>
        <end position="689"/>
    </location>
</feature>
<evidence type="ECO:0000256" key="7">
    <source>
        <dbReference type="ARBA" id="ARBA00022729"/>
    </source>
</evidence>
<keyword evidence="11" id="KW-1133">Transmembrane helix</keyword>
<comment type="caution">
    <text evidence="16">The sequence shown here is derived from an EMBL/GenBank/DDBJ whole genome shotgun (WGS) entry which is preliminary data.</text>
</comment>
<dbReference type="Pfam" id="PF13018">
    <property type="entry name" value="ESPR"/>
    <property type="match status" value="1"/>
</dbReference>
<feature type="domain" description="Trimeric autotransporter adhesin YadA-like stalk" evidence="14">
    <location>
        <begin position="485"/>
        <end position="517"/>
    </location>
</feature>
<dbReference type="CDD" id="cd12820">
    <property type="entry name" value="LbR_YadA-like"/>
    <property type="match status" value="1"/>
</dbReference>
<dbReference type="InterPro" id="IPR045584">
    <property type="entry name" value="Pilin-like"/>
</dbReference>
<evidence type="ECO:0000256" key="8">
    <source>
        <dbReference type="ARBA" id="ARBA00022927"/>
    </source>
</evidence>
<feature type="domain" description="Trimeric autotransporter adhesin YadA-like stalk" evidence="14">
    <location>
        <begin position="808"/>
        <end position="844"/>
    </location>
</feature>
<dbReference type="AlphaFoldDB" id="A0A3S0GVN0"/>
<feature type="domain" description="Trimeric autotransporter adhesin YadA-like head" evidence="13">
    <location>
        <begin position="154"/>
        <end position="178"/>
    </location>
</feature>
<feature type="domain" description="Trimeric autotransporter adhesin YadA-like head" evidence="13">
    <location>
        <begin position="329"/>
        <end position="352"/>
    </location>
</feature>
<proteinExistence type="inferred from homology"/>
<feature type="domain" description="Trimeric autotransporter adhesin YadA-like head" evidence="13">
    <location>
        <begin position="549"/>
        <end position="572"/>
    </location>
</feature>
<dbReference type="Pfam" id="PF03895">
    <property type="entry name" value="YadA_anchor"/>
    <property type="match status" value="1"/>
</dbReference>
<dbReference type="GO" id="GO:0009279">
    <property type="term" value="C:cell outer membrane"/>
    <property type="evidence" value="ECO:0007669"/>
    <property type="project" value="UniProtKB-SubCell"/>
</dbReference>
<comment type="similarity">
    <text evidence="3">Belongs to the autotransporter-2 (AT-2) (TC 1.B.40) family.</text>
</comment>
<evidence type="ECO:0000259" key="14">
    <source>
        <dbReference type="Pfam" id="PF05662"/>
    </source>
</evidence>
<evidence type="ECO:0000256" key="5">
    <source>
        <dbReference type="ARBA" id="ARBA00022452"/>
    </source>
</evidence>
<feature type="transmembrane region" description="Helical" evidence="11">
    <location>
        <begin position="34"/>
        <end position="53"/>
    </location>
</feature>
<dbReference type="InterPro" id="IPR024973">
    <property type="entry name" value="ESPR"/>
</dbReference>
<keyword evidence="10" id="KW-0998">Cell outer membrane</keyword>
<dbReference type="InterPro" id="IPR011049">
    <property type="entry name" value="Serralysin-like_metalloprot_C"/>
</dbReference>
<feature type="domain" description="Trimeric autotransporter adhesin YadA-like C-terminal membrane anchor" evidence="12">
    <location>
        <begin position="869"/>
        <end position="927"/>
    </location>
</feature>
<dbReference type="Gene3D" id="1.20.5.2280">
    <property type="match status" value="1"/>
</dbReference>
<evidence type="ECO:0000256" key="11">
    <source>
        <dbReference type="SAM" id="Phobius"/>
    </source>
</evidence>
<evidence type="ECO:0000256" key="10">
    <source>
        <dbReference type="ARBA" id="ARBA00023237"/>
    </source>
</evidence>
<evidence type="ECO:0000256" key="1">
    <source>
        <dbReference type="ARBA" id="ARBA00004241"/>
    </source>
</evidence>
<feature type="domain" description="Trimeric autotransporter adhesin YadA-like head" evidence="13">
    <location>
        <begin position="124"/>
        <end position="150"/>
    </location>
</feature>
<evidence type="ECO:0000313" key="16">
    <source>
        <dbReference type="EMBL" id="RTQ32948.1"/>
    </source>
</evidence>
<evidence type="ECO:0000256" key="3">
    <source>
        <dbReference type="ARBA" id="ARBA00005848"/>
    </source>
</evidence>
<evidence type="ECO:0000256" key="4">
    <source>
        <dbReference type="ARBA" id="ARBA00022448"/>
    </source>
</evidence>
<evidence type="ECO:0008006" key="18">
    <source>
        <dbReference type="Google" id="ProtNLM"/>
    </source>
</evidence>
<feature type="domain" description="Trimeric autotransporter adhesin YadA-like stalk" evidence="14">
    <location>
        <begin position="611"/>
        <end position="642"/>
    </location>
</feature>
<keyword evidence="5" id="KW-1134">Transmembrane beta strand</keyword>
<evidence type="ECO:0000259" key="13">
    <source>
        <dbReference type="Pfam" id="PF05658"/>
    </source>
</evidence>
<gene>
    <name evidence="16" type="ORF">EJP69_19825</name>
</gene>
<keyword evidence="4" id="KW-0813">Transport</keyword>
<evidence type="ECO:0000259" key="12">
    <source>
        <dbReference type="Pfam" id="PF03895"/>
    </source>
</evidence>
<dbReference type="SUPFAM" id="SSF101967">
    <property type="entry name" value="Adhesin YadA, collagen-binding domain"/>
    <property type="match status" value="5"/>
</dbReference>
<dbReference type="InterPro" id="IPR008640">
    <property type="entry name" value="Adhesin_Head_dom"/>
</dbReference>
<dbReference type="Pfam" id="PF05658">
    <property type="entry name" value="YadA_head"/>
    <property type="match status" value="6"/>
</dbReference>
<feature type="domain" description="Trimeric autotransporter adhesin YadA-like head" evidence="13">
    <location>
        <begin position="354"/>
        <end position="377"/>
    </location>
</feature>
<organism evidence="16 17">
    <name type="scientific">Variovorax gossypii</name>
    <dbReference type="NCBI Taxonomy" id="1679495"/>
    <lineage>
        <taxon>Bacteria</taxon>
        <taxon>Pseudomonadati</taxon>
        <taxon>Pseudomonadota</taxon>
        <taxon>Betaproteobacteria</taxon>
        <taxon>Burkholderiales</taxon>
        <taxon>Comamonadaceae</taxon>
        <taxon>Variovorax</taxon>
    </lineage>
</organism>
<dbReference type="OrthoDB" id="1632057at2"/>
<evidence type="ECO:0000259" key="15">
    <source>
        <dbReference type="Pfam" id="PF13018"/>
    </source>
</evidence>
<dbReference type="GO" id="GO:0009986">
    <property type="term" value="C:cell surface"/>
    <property type="evidence" value="ECO:0007669"/>
    <property type="project" value="UniProtKB-SubCell"/>
</dbReference>
<dbReference type="Gene3D" id="2.150.10.10">
    <property type="entry name" value="Serralysin-like metalloprotease, C-terminal"/>
    <property type="match status" value="4"/>
</dbReference>
<feature type="domain" description="ESPR" evidence="15">
    <location>
        <begin position="1"/>
        <end position="49"/>
    </location>
</feature>
<dbReference type="GO" id="GO:0015031">
    <property type="term" value="P:protein transport"/>
    <property type="evidence" value="ECO:0007669"/>
    <property type="project" value="UniProtKB-KW"/>
</dbReference>
<accession>A0A3S0GVN0</accession>
<name>A0A3S0GVN0_9BURK</name>
<dbReference type="SUPFAM" id="SSF54523">
    <property type="entry name" value="Pili subunits"/>
    <property type="match status" value="1"/>
</dbReference>
<dbReference type="Pfam" id="PF05662">
    <property type="entry name" value="YadA_stalk"/>
    <property type="match status" value="4"/>
</dbReference>
<keyword evidence="7" id="KW-0732">Signal</keyword>
<dbReference type="Gene3D" id="3.30.1300.30">
    <property type="entry name" value="GSPII I/J protein-like"/>
    <property type="match status" value="1"/>
</dbReference>
<dbReference type="InterPro" id="IPR005594">
    <property type="entry name" value="YadA_C"/>
</dbReference>
<comment type="subcellular location">
    <subcellularLocation>
        <location evidence="2">Cell outer membrane</location>
    </subcellularLocation>
    <subcellularLocation>
        <location evidence="1">Cell surface</location>
    </subcellularLocation>
</comment>
<keyword evidence="17" id="KW-1185">Reference proteome</keyword>
<sequence>MNRIYRSVWSEALGAFVAAAETTRSRGARGSARSTLVAATAVLCGTGAAWAGLSVNGGSMCMSQGGPSQTWTCQVPNNSGGFAIIKGLPDDGTGASPNWPAVANAAAAALGSGALLFGNTATAATGAGSTAIGNGAKATQSNTLALGTGASANQSNALAIGTGATATNAQALAIGASAAARGTGDVMIGWQAGLSAAAGNRDNVAVGARAGQNINGVQNAYLGNDAGLSVTGGANTGIGTQAGRRVQGSNNTGIGVNSSMDVIGSNNTGLGGYAGWMVTGQGNTAIGMFSGFTVNGDSNTAFGDNAGQNITGNNNVAMGTQAGNNVNANGTVSIGNRATASKDSSIAIGDGATASGTQSISIGTGNNVRGNNSGAIGDPSIIDGANSYSVGNNNSIGSGANNTFVLGNGVNIQVTNATALGNATGVTVANGVALGSNSVASTAAGIVGYDPSTGTTAAAGTNIARTASTLGAVSIGDAANGVYRQITGVAAGTALSDAVNVAQLQAVATQAVAASNKWITGSQTTSYSAPVATGSESTAVGSGAVVNANNSVAVGTGATATTDNSVALGNGSTTTTATPTASVTIQGQTYNFAGANPAGVVSVGSAGAERQIQNVAAGQLSATSTDAVNGSQLYATNQAINNIQTGGGIKYFHANSQAADSQAAGAESVAVGPQAIALGASAIATGNGAQANGAGSIALGANAIATSSNGAAIGAGATADRAGMNGQKELFSNVSVLSTQGGVSVGSTGNERQITNVAGGTQATDAVNVRQLQAVQQSAVRYDTNVDGTVNHNSVTLGNGGSTGPVTVHNVAPGVAPTDAVNVQQLNQANAANAAYTDARVNLMGKTINEIGKKAYAGVAAAMAMESAPYVPGKLTYAAGMGYYEQQAAMGVSLRKTADNGRWSVTGGASATSRGTVAFRVGIGGVWD</sequence>
<evidence type="ECO:0000256" key="2">
    <source>
        <dbReference type="ARBA" id="ARBA00004442"/>
    </source>
</evidence>
<protein>
    <recommendedName>
        <fullName evidence="18">Adhesin</fullName>
    </recommendedName>
</protein>
<dbReference type="InterPro" id="IPR008635">
    <property type="entry name" value="Coiled_stalk_dom"/>
</dbReference>
<evidence type="ECO:0000256" key="6">
    <source>
        <dbReference type="ARBA" id="ARBA00022692"/>
    </source>
</evidence>
<reference evidence="16 17" key="1">
    <citation type="submission" date="2018-12" db="EMBL/GenBank/DDBJ databases">
        <title>The genome of Variovorax gossypii DSM 100435.</title>
        <authorList>
            <person name="Gao J."/>
            <person name="Sun J."/>
        </authorList>
    </citation>
    <scope>NUCLEOTIDE SEQUENCE [LARGE SCALE GENOMIC DNA]</scope>
    <source>
        <strain evidence="16 17">DSM 100435</strain>
    </source>
</reference>
<evidence type="ECO:0000313" key="17">
    <source>
        <dbReference type="Proteomes" id="UP000267418"/>
    </source>
</evidence>